<dbReference type="Proteomes" id="UP000217311">
    <property type="component" value="Chromosome"/>
</dbReference>
<sequence>MASLSNLDRFKSDLRSLVDHSSLLELSLLVKLHGPEEVLKALKTEDKSILENLPNFNVSYEAWYSECIALLKQILPDQVQDFKDHFEVPRNRKDITYATYRIQDALKGLRITRPPYDTVIVDSKAAVPHFQQQAAILKAAERRFESALFDIRQLVQADLFDSEIGSARELLKNKFLRAAGAVAGVVLEKHLAQVCENRNLKLAKKNPGIGDPNEALKSNGAIDVPQWRFISMLGDIRNICDHNKKQEPTQDQVSDLVNGTDKVLKTIF</sequence>
<gene>
    <name evidence="1" type="ORF">CA606_14100</name>
</gene>
<dbReference type="AlphaFoldDB" id="A0A290N1F3"/>
<reference evidence="2" key="1">
    <citation type="submission" date="2017-09" db="EMBL/GenBank/DDBJ databases">
        <title>Genome evolution observed in wild isolates of Caulobacter crescentus.</title>
        <authorList>
            <person name="Ely B."/>
            <person name="Wilson K."/>
            <person name="Scott D."/>
        </authorList>
    </citation>
    <scope>NUCLEOTIDE SEQUENCE [LARGE SCALE GENOMIC DNA]</scope>
    <source>
        <strain evidence="2">CB13b1a</strain>
    </source>
</reference>
<name>A0A290N1F3_CAUVI</name>
<protein>
    <recommendedName>
        <fullName evidence="3">DUF4145 domain-containing protein</fullName>
    </recommendedName>
</protein>
<dbReference type="EMBL" id="CP023315">
    <property type="protein sequence ID" value="ATC33373.1"/>
    <property type="molecule type" value="Genomic_DNA"/>
</dbReference>
<organism evidence="1 2">
    <name type="scientific">Caulobacter vibrioides</name>
    <name type="common">Caulobacter crescentus</name>
    <dbReference type="NCBI Taxonomy" id="155892"/>
    <lineage>
        <taxon>Bacteria</taxon>
        <taxon>Pseudomonadati</taxon>
        <taxon>Pseudomonadota</taxon>
        <taxon>Alphaproteobacteria</taxon>
        <taxon>Caulobacterales</taxon>
        <taxon>Caulobacteraceae</taxon>
        <taxon>Caulobacter</taxon>
    </lineage>
</organism>
<evidence type="ECO:0008006" key="3">
    <source>
        <dbReference type="Google" id="ProtNLM"/>
    </source>
</evidence>
<dbReference type="RefSeq" id="WP_096052751.1">
    <property type="nucleotide sequence ID" value="NZ_CP023315.3"/>
</dbReference>
<proteinExistence type="predicted"/>
<accession>A0A290N1F3</accession>
<evidence type="ECO:0000313" key="2">
    <source>
        <dbReference type="Proteomes" id="UP000217311"/>
    </source>
</evidence>
<evidence type="ECO:0000313" key="1">
    <source>
        <dbReference type="EMBL" id="ATC33373.1"/>
    </source>
</evidence>